<feature type="domain" description="N-acetyltransferase" evidence="1">
    <location>
        <begin position="21"/>
        <end position="185"/>
    </location>
</feature>
<protein>
    <recommendedName>
        <fullName evidence="1">N-acetyltransferase domain-containing protein</fullName>
    </recommendedName>
</protein>
<evidence type="ECO:0000313" key="3">
    <source>
        <dbReference type="Proteomes" id="UP000307173"/>
    </source>
</evidence>
<dbReference type="GO" id="GO:0005634">
    <property type="term" value="C:nucleus"/>
    <property type="evidence" value="ECO:0007669"/>
    <property type="project" value="TreeGrafter"/>
</dbReference>
<dbReference type="EMBL" id="SELW01000121">
    <property type="protein sequence ID" value="TID30739.1"/>
    <property type="molecule type" value="Genomic_DNA"/>
</dbReference>
<dbReference type="PROSITE" id="PS51186">
    <property type="entry name" value="GNAT"/>
    <property type="match status" value="1"/>
</dbReference>
<keyword evidence="3" id="KW-1185">Reference proteome</keyword>
<dbReference type="PANTHER" id="PTHR43138">
    <property type="entry name" value="ACETYLTRANSFERASE, GNAT FAMILY"/>
    <property type="match status" value="1"/>
</dbReference>
<dbReference type="PANTHER" id="PTHR43138:SF1">
    <property type="entry name" value="N-ACETYLTRANSFERASE ACA1"/>
    <property type="match status" value="1"/>
</dbReference>
<accession>A0A4T0X5M2</accession>
<dbReference type="InterPro" id="IPR000182">
    <property type="entry name" value="GNAT_dom"/>
</dbReference>
<evidence type="ECO:0000313" key="2">
    <source>
        <dbReference type="EMBL" id="TID30739.1"/>
    </source>
</evidence>
<dbReference type="SUPFAM" id="SSF55729">
    <property type="entry name" value="Acyl-CoA N-acyltransferases (Nat)"/>
    <property type="match status" value="1"/>
</dbReference>
<evidence type="ECO:0000259" key="1">
    <source>
        <dbReference type="PROSITE" id="PS51186"/>
    </source>
</evidence>
<sequence>MITARTVTLRNGSKGTITPYHHYEEIPKHILHSMHETMNDIIRDGKTYPIKEEQTVEEFIEYYCKYFVAVLSDENDNFIGSFYIKPNYVGRSSHVCNGGFIVDRKQRGLGAASLLGETYGEWAPLLGYKSSVFNLVFVSNIASVKIWDKLGYTRAGLIRNAGLLRVGPNGEEEYVDAIVFQKLFV</sequence>
<dbReference type="Gene3D" id="3.40.630.30">
    <property type="match status" value="1"/>
</dbReference>
<dbReference type="STRING" id="52247.A0A4T0X5M2"/>
<comment type="caution">
    <text evidence="2">The sequence shown here is derived from an EMBL/GenBank/DDBJ whole genome shotgun (WGS) entry which is preliminary data.</text>
</comment>
<organism evidence="2 3">
    <name type="scientific">Pichia inconspicua</name>
    <dbReference type="NCBI Taxonomy" id="52247"/>
    <lineage>
        <taxon>Eukaryota</taxon>
        <taxon>Fungi</taxon>
        <taxon>Dikarya</taxon>
        <taxon>Ascomycota</taxon>
        <taxon>Saccharomycotina</taxon>
        <taxon>Pichiomycetes</taxon>
        <taxon>Pichiales</taxon>
        <taxon>Pichiaceae</taxon>
        <taxon>Pichia</taxon>
    </lineage>
</organism>
<dbReference type="Proteomes" id="UP000307173">
    <property type="component" value="Unassembled WGS sequence"/>
</dbReference>
<reference evidence="2 3" key="1">
    <citation type="journal article" date="2019" name="Front. Genet.">
        <title>Whole-Genome Sequencing of the Opportunistic Yeast Pathogen Candida inconspicua Uncovers Its Hybrid Origin.</title>
        <authorList>
            <person name="Mixao V."/>
            <person name="Hansen A.P."/>
            <person name="Saus E."/>
            <person name="Boekhout T."/>
            <person name="Lass-Florl C."/>
            <person name="Gabaldon T."/>
        </authorList>
    </citation>
    <scope>NUCLEOTIDE SEQUENCE [LARGE SCALE GENOMIC DNA]</scope>
    <source>
        <strain evidence="2 3">CBS 180</strain>
    </source>
</reference>
<dbReference type="GO" id="GO:0016747">
    <property type="term" value="F:acyltransferase activity, transferring groups other than amino-acyl groups"/>
    <property type="evidence" value="ECO:0007669"/>
    <property type="project" value="InterPro"/>
</dbReference>
<dbReference type="InterPro" id="IPR052742">
    <property type="entry name" value="Mito_N-acetyltransferase"/>
</dbReference>
<proteinExistence type="predicted"/>
<dbReference type="Pfam" id="PF00583">
    <property type="entry name" value="Acetyltransf_1"/>
    <property type="match status" value="1"/>
</dbReference>
<dbReference type="InterPro" id="IPR016181">
    <property type="entry name" value="Acyl_CoA_acyltransferase"/>
</dbReference>
<dbReference type="OrthoDB" id="10264707at2759"/>
<dbReference type="AlphaFoldDB" id="A0A4T0X5M2"/>
<name>A0A4T0X5M2_9ASCO</name>
<gene>
    <name evidence="2" type="ORF">CANINC_000655</name>
</gene>